<keyword evidence="3" id="KW-0396">Initiation factor</keyword>
<dbReference type="CDD" id="cd12278">
    <property type="entry name" value="RRM_eIF3B"/>
    <property type="match status" value="1"/>
</dbReference>
<keyword evidence="13" id="KW-1185">Reference proteome</keyword>
<dbReference type="InterPro" id="IPR011400">
    <property type="entry name" value="EIF3B"/>
</dbReference>
<dbReference type="PANTHER" id="PTHR14068">
    <property type="entry name" value="EUKARYOTIC TRANSLATION INITIATION FACTOR 3 EIF3 -RELATED"/>
    <property type="match status" value="1"/>
</dbReference>
<dbReference type="Proteomes" id="UP001497623">
    <property type="component" value="Unassembled WGS sequence"/>
</dbReference>
<dbReference type="InterPro" id="IPR034363">
    <property type="entry name" value="eIF3B_RRM"/>
</dbReference>
<evidence type="ECO:0000313" key="12">
    <source>
        <dbReference type="EMBL" id="CAL4105110.1"/>
    </source>
</evidence>
<dbReference type="Gene3D" id="3.30.70.330">
    <property type="match status" value="1"/>
</dbReference>
<feature type="non-terminal residue" evidence="12">
    <location>
        <position position="708"/>
    </location>
</feature>
<feature type="region of interest" description="Disordered" evidence="10">
    <location>
        <begin position="655"/>
        <end position="695"/>
    </location>
</feature>
<evidence type="ECO:0000313" key="13">
    <source>
        <dbReference type="Proteomes" id="UP001497623"/>
    </source>
</evidence>
<dbReference type="InterPro" id="IPR000504">
    <property type="entry name" value="RRM_dom"/>
</dbReference>
<dbReference type="InterPro" id="IPR012677">
    <property type="entry name" value="Nucleotide-bd_a/b_plait_sf"/>
</dbReference>
<dbReference type="AlphaFoldDB" id="A0AAV2QYZ5"/>
<keyword evidence="2" id="KW-0963">Cytoplasm</keyword>
<dbReference type="GO" id="GO:0003723">
    <property type="term" value="F:RNA binding"/>
    <property type="evidence" value="ECO:0007669"/>
    <property type="project" value="UniProtKB-UniRule"/>
</dbReference>
<reference evidence="12 13" key="1">
    <citation type="submission" date="2024-05" db="EMBL/GenBank/DDBJ databases">
        <authorList>
            <person name="Wallberg A."/>
        </authorList>
    </citation>
    <scope>NUCLEOTIDE SEQUENCE [LARGE SCALE GENOMIC DNA]</scope>
</reference>
<evidence type="ECO:0000256" key="5">
    <source>
        <dbReference type="ARBA" id="ARBA00022737"/>
    </source>
</evidence>
<name>A0AAV2QYZ5_MEGNR</name>
<dbReference type="InterPro" id="IPR035979">
    <property type="entry name" value="RBD_domain_sf"/>
</dbReference>
<comment type="subunit">
    <text evidence="8">Component of the eukaryotic translation initiation factor 3 (eIF-3) complex. The eIF-3 complex interacts with pix. Interacts with mxt.</text>
</comment>
<dbReference type="Gene3D" id="2.130.10.10">
    <property type="entry name" value="YVTN repeat-like/Quinoprotein amine dehydrogenase"/>
    <property type="match status" value="1"/>
</dbReference>
<feature type="compositionally biased region" description="Acidic residues" evidence="10">
    <location>
        <begin position="23"/>
        <end position="41"/>
    </location>
</feature>
<dbReference type="SUPFAM" id="SSF69322">
    <property type="entry name" value="Tricorn protease domain 2"/>
    <property type="match status" value="1"/>
</dbReference>
<evidence type="ECO:0000256" key="3">
    <source>
        <dbReference type="ARBA" id="ARBA00022540"/>
    </source>
</evidence>
<dbReference type="PANTHER" id="PTHR14068:SF0">
    <property type="entry name" value="EUKARYOTIC TRANSLATION INITIATION FACTOR 3 SUBUNIT B"/>
    <property type="match status" value="1"/>
</dbReference>
<dbReference type="GO" id="GO:0003743">
    <property type="term" value="F:translation initiation factor activity"/>
    <property type="evidence" value="ECO:0007669"/>
    <property type="project" value="UniProtKB-KW"/>
</dbReference>
<dbReference type="PROSITE" id="PS50102">
    <property type="entry name" value="RRM"/>
    <property type="match status" value="1"/>
</dbReference>
<dbReference type="InterPro" id="IPR013979">
    <property type="entry name" value="TIF_beta_prop-like"/>
</dbReference>
<evidence type="ECO:0000256" key="6">
    <source>
        <dbReference type="ARBA" id="ARBA00022884"/>
    </source>
</evidence>
<dbReference type="FunFam" id="3.30.70.330:FF:000607">
    <property type="entry name" value="Eukaryotic translation initiation factor 3 subunit B"/>
    <property type="match status" value="1"/>
</dbReference>
<evidence type="ECO:0000256" key="10">
    <source>
        <dbReference type="SAM" id="MobiDB-lite"/>
    </source>
</evidence>
<comment type="caution">
    <text evidence="12">The sequence shown here is derived from an EMBL/GenBank/DDBJ whole genome shotgun (WGS) entry which is preliminary data.</text>
</comment>
<keyword evidence="5" id="KW-0677">Repeat</keyword>
<dbReference type="Pfam" id="PF00076">
    <property type="entry name" value="RRM_1"/>
    <property type="match status" value="1"/>
</dbReference>
<gene>
    <name evidence="12" type="ORF">MNOR_LOCUS18023</name>
</gene>
<dbReference type="EMBL" id="CAXKWB010012685">
    <property type="protein sequence ID" value="CAL4105110.1"/>
    <property type="molecule type" value="Genomic_DNA"/>
</dbReference>
<dbReference type="SUPFAM" id="SSF54928">
    <property type="entry name" value="RNA-binding domain, RBD"/>
    <property type="match status" value="1"/>
</dbReference>
<feature type="domain" description="RRM" evidence="11">
    <location>
        <begin position="64"/>
        <end position="136"/>
    </location>
</feature>
<evidence type="ECO:0000256" key="9">
    <source>
        <dbReference type="PROSITE-ProRule" id="PRU00176"/>
    </source>
</evidence>
<feature type="region of interest" description="Disordered" evidence="10">
    <location>
        <begin position="1"/>
        <end position="41"/>
    </location>
</feature>
<protein>
    <recommendedName>
        <fullName evidence="11">RRM domain-containing protein</fullName>
    </recommendedName>
</protein>
<proteinExistence type="inferred from homology"/>
<organism evidence="12 13">
    <name type="scientific">Meganyctiphanes norvegica</name>
    <name type="common">Northern krill</name>
    <name type="synonym">Thysanopoda norvegica</name>
    <dbReference type="NCBI Taxonomy" id="48144"/>
    <lineage>
        <taxon>Eukaryota</taxon>
        <taxon>Metazoa</taxon>
        <taxon>Ecdysozoa</taxon>
        <taxon>Arthropoda</taxon>
        <taxon>Crustacea</taxon>
        <taxon>Multicrustacea</taxon>
        <taxon>Malacostraca</taxon>
        <taxon>Eumalacostraca</taxon>
        <taxon>Eucarida</taxon>
        <taxon>Euphausiacea</taxon>
        <taxon>Euphausiidae</taxon>
        <taxon>Meganyctiphanes</taxon>
    </lineage>
</organism>
<evidence type="ECO:0000256" key="7">
    <source>
        <dbReference type="ARBA" id="ARBA00022917"/>
    </source>
</evidence>
<feature type="compositionally biased region" description="Basic and acidic residues" evidence="10">
    <location>
        <begin position="1"/>
        <end position="21"/>
    </location>
</feature>
<evidence type="ECO:0000256" key="2">
    <source>
        <dbReference type="ARBA" id="ARBA00022490"/>
    </source>
</evidence>
<feature type="compositionally biased region" description="Basic and acidic residues" evidence="10">
    <location>
        <begin position="655"/>
        <end position="679"/>
    </location>
</feature>
<sequence>MVEKKSRSMKDAKKNKSKNNDDGGTEDEEPDFSDPEDFVDDIGEDELLGDLLRQKPKETDGVESVIVVDGVPVVGAERVEKLKNVIRKIFKEFGAIINECYPVTEDGKTKGYIFLEFTNRGNADEAVRQRNNYKLDKMHTFTCSLFTDFEKYGDIPDEFVAPVAQPYKDLGNMHYYLLDENCFDQYSIIYDGGTTTAIYLNSVPEVSEVAKRERWTETYVRWSPRGTYLATFHGKGIALWGSEEFRQVQKFSHPGVQFIDFSPCEKYIVTFSPHVDQRSEEPQSIIIWDARTGVKRRAFNAERPPVWPVFKWSNDDKYFARIGEDCLSVYETPSFGLLDKKSIKITGIKDFSWSPTDNIIAYWIAEDQDIPAKTALLAIPSREEVRTKNLFNVADCKMHWQKCGDYLCVKVARYAKVKREKNDVKYSGIYYNFEIFHMREKGVPVDSLEIKESISSGPSVNIQAFAWEPVNNKFGIIVGEPPSVSIIFYQVNKGLPPSELKRFEKRPANNLFWSPQGQFVVLAGLRNMSGALEFIDTSDFKIMNSTEHFMATDIEWDPTGRYVASCVSWWGHKVDNAYWLWSFQGKCLKRHSVDKFCQLLWRPRPPSLIQTSDMKQIKKDMKKYSANFELQDKMRFSKASREIIEKRQKQMSEFAEYRKRATEKHETEKEERVKLRGSTDTENSPSNENDFEEETVEFLIKKETIEAE</sequence>
<accession>A0AAV2QYZ5</accession>
<dbReference type="PIRSF" id="PIRSF036424">
    <property type="entry name" value="eIF3b"/>
    <property type="match status" value="1"/>
</dbReference>
<dbReference type="InterPro" id="IPR015943">
    <property type="entry name" value="WD40/YVTN_repeat-like_dom_sf"/>
</dbReference>
<keyword evidence="6 9" id="KW-0694">RNA-binding</keyword>
<dbReference type="HAMAP" id="MF_03001">
    <property type="entry name" value="eIF3b"/>
    <property type="match status" value="1"/>
</dbReference>
<evidence type="ECO:0000256" key="8">
    <source>
        <dbReference type="ARBA" id="ARBA00047068"/>
    </source>
</evidence>
<dbReference type="GO" id="GO:0005852">
    <property type="term" value="C:eukaryotic translation initiation factor 3 complex"/>
    <property type="evidence" value="ECO:0007669"/>
    <property type="project" value="InterPro"/>
</dbReference>
<keyword evidence="4" id="KW-0853">WD repeat</keyword>
<dbReference type="FunFam" id="2.130.10.10:FF:001060">
    <property type="entry name" value="Eukaryotic translation initiation factor 3 subunit B"/>
    <property type="match status" value="1"/>
</dbReference>
<evidence type="ECO:0000259" key="11">
    <source>
        <dbReference type="PROSITE" id="PS50102"/>
    </source>
</evidence>
<dbReference type="GO" id="GO:0031369">
    <property type="term" value="F:translation initiation factor binding"/>
    <property type="evidence" value="ECO:0007669"/>
    <property type="project" value="InterPro"/>
</dbReference>
<keyword evidence="7" id="KW-0648">Protein biosynthesis</keyword>
<evidence type="ECO:0000256" key="1">
    <source>
        <dbReference type="ARBA" id="ARBA00004496"/>
    </source>
</evidence>
<dbReference type="Pfam" id="PF08662">
    <property type="entry name" value="eIF2A"/>
    <property type="match status" value="1"/>
</dbReference>
<comment type="subcellular location">
    <subcellularLocation>
        <location evidence="1">Cytoplasm</location>
    </subcellularLocation>
</comment>
<evidence type="ECO:0000256" key="4">
    <source>
        <dbReference type="ARBA" id="ARBA00022574"/>
    </source>
</evidence>